<dbReference type="InterPro" id="IPR027417">
    <property type="entry name" value="P-loop_NTPase"/>
</dbReference>
<evidence type="ECO:0000313" key="8">
    <source>
        <dbReference type="Proteomes" id="UP000578252"/>
    </source>
</evidence>
<keyword evidence="2" id="KW-0378">Hydrolase</keyword>
<comment type="caution">
    <text evidence="7">The sequence shown here is derived from an EMBL/GenBank/DDBJ whole genome shotgun (WGS) entry which is preliminary data.</text>
</comment>
<dbReference type="GO" id="GO:0003676">
    <property type="term" value="F:nucleic acid binding"/>
    <property type="evidence" value="ECO:0007669"/>
    <property type="project" value="InterPro"/>
</dbReference>
<dbReference type="Proteomes" id="UP000578252">
    <property type="component" value="Unassembled WGS sequence"/>
</dbReference>
<feature type="domain" description="Helicase ATP-binding" evidence="5">
    <location>
        <begin position="147"/>
        <end position="300"/>
    </location>
</feature>
<dbReference type="InterPro" id="IPR014001">
    <property type="entry name" value="Helicase_ATP-bd"/>
</dbReference>
<evidence type="ECO:0000256" key="2">
    <source>
        <dbReference type="ARBA" id="ARBA00022801"/>
    </source>
</evidence>
<evidence type="ECO:0000256" key="1">
    <source>
        <dbReference type="ARBA" id="ARBA00022741"/>
    </source>
</evidence>
<sequence>MNTLGDAIFSDINSNEFLNELYDDLLYNYGLLKFPTRRKPRPVDLEAALRFADLLSKSNHPYEKEHHRTWAQEIIILCDKLYPDNPLVRIYATSVFTAVGNYQGLKLIGGGNVPLSIFERAFSGFQEDYLRVPGTEDQMFFAPQKRIYDRLKDPEFSYSAPTSLGKSFVMRTFIINQIKQGATASYAILVPTKALINEMRSKIINGLKETLAERNYRVISAAGDIALEGEHNFIYVLTPERLLYLLVAKPHLKLDYLFIDEAHKLSGKNSRAPFYYQVVSMLHDRPKPPRFIFASPNIPNPQTYLQLVDAAIDGDESAIATTYSPVTQFKFIMDASKQEILVYNDHAHHSTTIAPYQGVDPLNNLLATLQLASAEDRAAQTVVYFPSKEKAIKAAKSWALKQPILADDELDALAEDISRDVHDQYYLVELVRKGLAYHIGYLPPAIRQRIEDLFRRRKIKTIFCTSTLLEGVNLPADNLIITSKKNGRASMSAVDFNNLIGRVGRIEYNLYGDVIMLVLPKETSREDFTQFLDEEIPPQKLSIETDTGLFRRIDKQRVVETLMQGKIALPEKKQSESEDKREMIRRYELILLRDIMEDRSSLVRREFAEHLDKEKEATIRQQFAKREVAQDVDLNISVDQVENLTHAIRNGLTYPERIEGSSFDYHQVLEFLEKLAIIFHWDIYESSTLGYRNPKTQEHTKLRWYAVILCRWMEGRGLKFIMNKAIQYQMKHPDSFFVTDYLVERYTDSKEHRNIVMANTLKTIEEQILFSLSNYFLRFSNEYKKIHNVESFPNNWYEYVEYGSTNERAIALQRSGFSRESATYILKNNPDYLRIDERGSLHLDFGLTSSPNINVRKEASEIFYNLPDVFDSIPPF</sequence>
<dbReference type="Gene3D" id="3.40.50.300">
    <property type="entry name" value="P-loop containing nucleotide triphosphate hydrolases"/>
    <property type="match status" value="2"/>
</dbReference>
<dbReference type="PANTHER" id="PTHR47961:SF6">
    <property type="entry name" value="DNA-DIRECTED DNA POLYMERASE"/>
    <property type="match status" value="1"/>
</dbReference>
<evidence type="ECO:0000256" key="3">
    <source>
        <dbReference type="ARBA" id="ARBA00022806"/>
    </source>
</evidence>
<dbReference type="PROSITE" id="PS51192">
    <property type="entry name" value="HELICASE_ATP_BIND_1"/>
    <property type="match status" value="1"/>
</dbReference>
<evidence type="ECO:0000259" key="5">
    <source>
        <dbReference type="PROSITE" id="PS51192"/>
    </source>
</evidence>
<dbReference type="GO" id="GO:0016787">
    <property type="term" value="F:hydrolase activity"/>
    <property type="evidence" value="ECO:0007669"/>
    <property type="project" value="UniProtKB-KW"/>
</dbReference>
<proteinExistence type="predicted"/>
<dbReference type="SUPFAM" id="SSF52540">
    <property type="entry name" value="P-loop containing nucleoside triphosphate hydrolases"/>
    <property type="match status" value="2"/>
</dbReference>
<dbReference type="Pfam" id="PF00271">
    <property type="entry name" value="Helicase_C"/>
    <property type="match status" value="1"/>
</dbReference>
<dbReference type="AlphaFoldDB" id="A0A7Y0U3M0"/>
<dbReference type="RefSeq" id="WP_169772389.1">
    <property type="nucleotide sequence ID" value="NZ_JABCUR010000011.1"/>
</dbReference>
<evidence type="ECO:0000259" key="6">
    <source>
        <dbReference type="PROSITE" id="PS51194"/>
    </source>
</evidence>
<dbReference type="SMART" id="SM00490">
    <property type="entry name" value="HELICc"/>
    <property type="match status" value="1"/>
</dbReference>
<keyword evidence="3 7" id="KW-0347">Helicase</keyword>
<keyword evidence="4" id="KW-0067">ATP-binding</keyword>
<organism evidence="7 8">
    <name type="scientific">Mobiluncus mulieris</name>
    <dbReference type="NCBI Taxonomy" id="2052"/>
    <lineage>
        <taxon>Bacteria</taxon>
        <taxon>Bacillati</taxon>
        <taxon>Actinomycetota</taxon>
        <taxon>Actinomycetes</taxon>
        <taxon>Actinomycetales</taxon>
        <taxon>Actinomycetaceae</taxon>
        <taxon>Mobiluncus</taxon>
    </lineage>
</organism>
<feature type="domain" description="Helicase C-terminal" evidence="6">
    <location>
        <begin position="399"/>
        <end position="549"/>
    </location>
</feature>
<dbReference type="InterPro" id="IPR001650">
    <property type="entry name" value="Helicase_C-like"/>
</dbReference>
<dbReference type="GO" id="GO:0004386">
    <property type="term" value="F:helicase activity"/>
    <property type="evidence" value="ECO:0007669"/>
    <property type="project" value="UniProtKB-KW"/>
</dbReference>
<dbReference type="PROSITE" id="PS51194">
    <property type="entry name" value="HELICASE_CTER"/>
    <property type="match status" value="1"/>
</dbReference>
<dbReference type="Pfam" id="PF00270">
    <property type="entry name" value="DEAD"/>
    <property type="match status" value="1"/>
</dbReference>
<dbReference type="SMART" id="SM00487">
    <property type="entry name" value="DEXDc"/>
    <property type="match status" value="1"/>
</dbReference>
<dbReference type="InterPro" id="IPR011545">
    <property type="entry name" value="DEAD/DEAH_box_helicase_dom"/>
</dbReference>
<evidence type="ECO:0000313" key="7">
    <source>
        <dbReference type="EMBL" id="NMW65848.1"/>
    </source>
</evidence>
<keyword evidence="1" id="KW-0547">Nucleotide-binding</keyword>
<accession>A0A7Y0U3M0</accession>
<name>A0A7Y0U3M0_9ACTO</name>
<dbReference type="InterPro" id="IPR050474">
    <property type="entry name" value="Hel308_SKI2-like"/>
</dbReference>
<dbReference type="EMBL" id="JABCUR010000011">
    <property type="protein sequence ID" value="NMW65848.1"/>
    <property type="molecule type" value="Genomic_DNA"/>
</dbReference>
<dbReference type="GO" id="GO:0005524">
    <property type="term" value="F:ATP binding"/>
    <property type="evidence" value="ECO:0007669"/>
    <property type="project" value="UniProtKB-KW"/>
</dbReference>
<reference evidence="7 8" key="1">
    <citation type="submission" date="2020-04" db="EMBL/GenBank/DDBJ databases">
        <title>Antimicrobial susceptibility and clonality of vaginal-derived multi-drug resistant Mobiluncus isolates in China.</title>
        <authorList>
            <person name="Zhang X."/>
        </authorList>
    </citation>
    <scope>NUCLEOTIDE SEQUENCE [LARGE SCALE GENOMIC DNA]</scope>
    <source>
        <strain evidence="7 8">13</strain>
    </source>
</reference>
<dbReference type="PANTHER" id="PTHR47961">
    <property type="entry name" value="DNA POLYMERASE THETA, PUTATIVE (AFU_ORTHOLOGUE AFUA_1G05260)-RELATED"/>
    <property type="match status" value="1"/>
</dbReference>
<protein>
    <submittedName>
        <fullName evidence="7">DEAD/DEAH box helicase</fullName>
    </submittedName>
</protein>
<gene>
    <name evidence="7" type="ORF">HHJ78_10095</name>
</gene>
<evidence type="ECO:0000256" key="4">
    <source>
        <dbReference type="ARBA" id="ARBA00022840"/>
    </source>
</evidence>